<evidence type="ECO:0000313" key="2">
    <source>
        <dbReference type="Proteomes" id="UP000013827"/>
    </source>
</evidence>
<dbReference type="HOGENOM" id="CLU_090488_0_0_1"/>
<reference evidence="2" key="1">
    <citation type="journal article" date="2013" name="Nature">
        <title>Pan genome of the phytoplankton Emiliania underpins its global distribution.</title>
        <authorList>
            <person name="Read B.A."/>
            <person name="Kegel J."/>
            <person name="Klute M.J."/>
            <person name="Kuo A."/>
            <person name="Lefebvre S.C."/>
            <person name="Maumus F."/>
            <person name="Mayer C."/>
            <person name="Miller J."/>
            <person name="Monier A."/>
            <person name="Salamov A."/>
            <person name="Young J."/>
            <person name="Aguilar M."/>
            <person name="Claverie J.M."/>
            <person name="Frickenhaus S."/>
            <person name="Gonzalez K."/>
            <person name="Herman E.K."/>
            <person name="Lin Y.C."/>
            <person name="Napier J."/>
            <person name="Ogata H."/>
            <person name="Sarno A.F."/>
            <person name="Shmutz J."/>
            <person name="Schroeder D."/>
            <person name="de Vargas C."/>
            <person name="Verret F."/>
            <person name="von Dassow P."/>
            <person name="Valentin K."/>
            <person name="Van de Peer Y."/>
            <person name="Wheeler G."/>
            <person name="Dacks J.B."/>
            <person name="Delwiche C.F."/>
            <person name="Dyhrman S.T."/>
            <person name="Glockner G."/>
            <person name="John U."/>
            <person name="Richards T."/>
            <person name="Worden A.Z."/>
            <person name="Zhang X."/>
            <person name="Grigoriev I.V."/>
            <person name="Allen A.E."/>
            <person name="Bidle K."/>
            <person name="Borodovsky M."/>
            <person name="Bowler C."/>
            <person name="Brownlee C."/>
            <person name="Cock J.M."/>
            <person name="Elias M."/>
            <person name="Gladyshev V.N."/>
            <person name="Groth M."/>
            <person name="Guda C."/>
            <person name="Hadaegh A."/>
            <person name="Iglesias-Rodriguez M.D."/>
            <person name="Jenkins J."/>
            <person name="Jones B.M."/>
            <person name="Lawson T."/>
            <person name="Leese F."/>
            <person name="Lindquist E."/>
            <person name="Lobanov A."/>
            <person name="Lomsadze A."/>
            <person name="Malik S.B."/>
            <person name="Marsh M.E."/>
            <person name="Mackinder L."/>
            <person name="Mock T."/>
            <person name="Mueller-Roeber B."/>
            <person name="Pagarete A."/>
            <person name="Parker M."/>
            <person name="Probert I."/>
            <person name="Quesneville H."/>
            <person name="Raines C."/>
            <person name="Rensing S.A."/>
            <person name="Riano-Pachon D.M."/>
            <person name="Richier S."/>
            <person name="Rokitta S."/>
            <person name="Shiraiwa Y."/>
            <person name="Soanes D.M."/>
            <person name="van der Giezen M."/>
            <person name="Wahlund T.M."/>
            <person name="Williams B."/>
            <person name="Wilson W."/>
            <person name="Wolfe G."/>
            <person name="Wurch L.L."/>
        </authorList>
    </citation>
    <scope>NUCLEOTIDE SEQUENCE</scope>
</reference>
<sequence length="216" mass="23623">MADDRECLEYLLHGRTGDLPRRWPNGVMDEGRPAGLSLDDFVAHPHSRLAGLSPAHVAALRLYTCNCFRSLNGPLRRHAIRLLRAVGAARSDANEPMDVWRGMKNLELTEGFATKGGTEVAPMSTTTDLRVAVSYSVGFSPAGASRALLFKLRAESFMDRGAGTCRADLTFLSCFPGEAEMCFPPLTYLAPSGRREVFVVEGVEFEVIEVEPKFGS</sequence>
<dbReference type="EnsemblProtists" id="EOD37536">
    <property type="protein sequence ID" value="EOD37536"/>
    <property type="gene ID" value="EMIHUDRAFT_454878"/>
</dbReference>
<dbReference type="KEGG" id="ehx:EMIHUDRAFT_454878"/>
<evidence type="ECO:0008006" key="3">
    <source>
        <dbReference type="Google" id="ProtNLM"/>
    </source>
</evidence>
<dbReference type="GeneID" id="17282806"/>
<proteinExistence type="predicted"/>
<dbReference type="AlphaFoldDB" id="A0A0D3KP51"/>
<dbReference type="PaxDb" id="2903-EOD37536"/>
<protein>
    <recommendedName>
        <fullName evidence="3">Mono(ADP-ribosyl)transferase</fullName>
    </recommendedName>
</protein>
<reference evidence="1" key="2">
    <citation type="submission" date="2024-10" db="UniProtKB">
        <authorList>
            <consortium name="EnsemblProtists"/>
        </authorList>
    </citation>
    <scope>IDENTIFICATION</scope>
</reference>
<organism evidence="1 2">
    <name type="scientific">Emiliania huxleyi (strain CCMP1516)</name>
    <dbReference type="NCBI Taxonomy" id="280463"/>
    <lineage>
        <taxon>Eukaryota</taxon>
        <taxon>Haptista</taxon>
        <taxon>Haptophyta</taxon>
        <taxon>Prymnesiophyceae</taxon>
        <taxon>Isochrysidales</taxon>
        <taxon>Noelaerhabdaceae</taxon>
        <taxon>Emiliania</taxon>
    </lineage>
</organism>
<dbReference type="SUPFAM" id="SSF56399">
    <property type="entry name" value="ADP-ribosylation"/>
    <property type="match status" value="1"/>
</dbReference>
<dbReference type="RefSeq" id="XP_005789965.1">
    <property type="nucleotide sequence ID" value="XM_005789908.1"/>
</dbReference>
<keyword evidence="2" id="KW-1185">Reference proteome</keyword>
<dbReference type="Gene3D" id="3.90.176.10">
    <property type="entry name" value="Toxin ADP-ribosyltransferase, Chain A, domain 1"/>
    <property type="match status" value="1"/>
</dbReference>
<dbReference type="Proteomes" id="UP000013827">
    <property type="component" value="Unassembled WGS sequence"/>
</dbReference>
<accession>A0A0D3KP51</accession>
<name>A0A0D3KP51_EMIH1</name>
<evidence type="ECO:0000313" key="1">
    <source>
        <dbReference type="EnsemblProtists" id="EOD37536"/>
    </source>
</evidence>